<dbReference type="InterPro" id="IPR000182">
    <property type="entry name" value="GNAT_dom"/>
</dbReference>
<dbReference type="Proteomes" id="UP000472320">
    <property type="component" value="Unassembled WGS sequence"/>
</dbReference>
<dbReference type="InterPro" id="IPR016181">
    <property type="entry name" value="Acyl_CoA_acyltransferase"/>
</dbReference>
<organism evidence="4 5">
    <name type="scientific">Massilia eburnea</name>
    <dbReference type="NCBI Taxonomy" id="1776165"/>
    <lineage>
        <taxon>Bacteria</taxon>
        <taxon>Pseudomonadati</taxon>
        <taxon>Pseudomonadota</taxon>
        <taxon>Betaproteobacteria</taxon>
        <taxon>Burkholderiales</taxon>
        <taxon>Oxalobacteraceae</taxon>
        <taxon>Telluria group</taxon>
        <taxon>Massilia</taxon>
    </lineage>
</organism>
<feature type="domain" description="N-acetyltransferase" evidence="3">
    <location>
        <begin position="3"/>
        <end position="180"/>
    </location>
</feature>
<dbReference type="Pfam" id="PF00583">
    <property type="entry name" value="Acetyltransf_1"/>
    <property type="match status" value="1"/>
</dbReference>
<dbReference type="PROSITE" id="PS51186">
    <property type="entry name" value="GNAT"/>
    <property type="match status" value="1"/>
</dbReference>
<dbReference type="PANTHER" id="PTHR43877">
    <property type="entry name" value="AMINOALKYLPHOSPHONATE N-ACETYLTRANSFERASE-RELATED-RELATED"/>
    <property type="match status" value="1"/>
</dbReference>
<evidence type="ECO:0000313" key="4">
    <source>
        <dbReference type="EMBL" id="MTW14393.1"/>
    </source>
</evidence>
<dbReference type="RefSeq" id="WP_155457333.1">
    <property type="nucleotide sequence ID" value="NZ_WNKX01000043.1"/>
</dbReference>
<dbReference type="EMBL" id="WNKX01000043">
    <property type="protein sequence ID" value="MTW14393.1"/>
    <property type="molecule type" value="Genomic_DNA"/>
</dbReference>
<dbReference type="SUPFAM" id="SSF55729">
    <property type="entry name" value="Acyl-CoA N-acyltransferases (Nat)"/>
    <property type="match status" value="1"/>
</dbReference>
<dbReference type="InterPro" id="IPR050832">
    <property type="entry name" value="Bact_Acetyltransf"/>
</dbReference>
<evidence type="ECO:0000313" key="5">
    <source>
        <dbReference type="Proteomes" id="UP000472320"/>
    </source>
</evidence>
<dbReference type="OrthoDB" id="359414at2"/>
<dbReference type="Gene3D" id="3.40.630.30">
    <property type="match status" value="1"/>
</dbReference>
<reference evidence="4 5" key="1">
    <citation type="submission" date="2019-11" db="EMBL/GenBank/DDBJ databases">
        <title>Type strains purchased from KCTC, JCM and DSMZ.</title>
        <authorList>
            <person name="Lu H."/>
        </authorList>
    </citation>
    <scope>NUCLEOTIDE SEQUENCE [LARGE SCALE GENOMIC DNA]</scope>
    <source>
        <strain evidence="4 5">JCM 31587</strain>
    </source>
</reference>
<keyword evidence="5" id="KW-1185">Reference proteome</keyword>
<keyword evidence="1 4" id="KW-0808">Transferase</keyword>
<proteinExistence type="predicted"/>
<protein>
    <submittedName>
        <fullName evidence="4">GNAT family N-acetyltransferase</fullName>
    </submittedName>
</protein>
<name>A0A6L6QSH0_9BURK</name>
<dbReference type="AlphaFoldDB" id="A0A6L6QSH0"/>
<keyword evidence="2" id="KW-0012">Acyltransferase</keyword>
<gene>
    <name evidence="4" type="ORF">GM658_27630</name>
</gene>
<evidence type="ECO:0000256" key="1">
    <source>
        <dbReference type="ARBA" id="ARBA00022679"/>
    </source>
</evidence>
<evidence type="ECO:0000259" key="3">
    <source>
        <dbReference type="PROSITE" id="PS51186"/>
    </source>
</evidence>
<evidence type="ECO:0000256" key="2">
    <source>
        <dbReference type="ARBA" id="ARBA00023315"/>
    </source>
</evidence>
<sequence length="180" mass="19785">MMLQLRPAVAADMAEIMRLERAGFAEAIQETEATFAERLSAAAEGCWVLAGEAGRLYGYLCAEFWPLHDAFDAARFARDHAAADTHCADGQEIYVSSMAVDPATRGTGWGRRLFRESLAAMFASHPRLRSAILIVNPEWTTARRIYRAEGFVEIGEIAGYFASQDAAAPLPAIVMRRASR</sequence>
<comment type="caution">
    <text evidence="4">The sequence shown here is derived from an EMBL/GenBank/DDBJ whole genome shotgun (WGS) entry which is preliminary data.</text>
</comment>
<accession>A0A6L6QSH0</accession>
<dbReference type="GO" id="GO:0016747">
    <property type="term" value="F:acyltransferase activity, transferring groups other than amino-acyl groups"/>
    <property type="evidence" value="ECO:0007669"/>
    <property type="project" value="InterPro"/>
</dbReference>